<dbReference type="EMBL" id="NIDN02000261">
    <property type="protein sequence ID" value="RLL93811.1"/>
    <property type="molecule type" value="Genomic_DNA"/>
</dbReference>
<protein>
    <submittedName>
        <fullName evidence="2">Uncharacterized protein</fullName>
    </submittedName>
</protein>
<name>A0A3R7G520_9EURO</name>
<evidence type="ECO:0000256" key="1">
    <source>
        <dbReference type="SAM" id="Phobius"/>
    </source>
</evidence>
<feature type="transmembrane region" description="Helical" evidence="1">
    <location>
        <begin position="74"/>
        <end position="93"/>
    </location>
</feature>
<evidence type="ECO:0000313" key="2">
    <source>
        <dbReference type="EMBL" id="RLL93811.1"/>
    </source>
</evidence>
<reference evidence="2 3" key="1">
    <citation type="submission" date="2018-08" db="EMBL/GenBank/DDBJ databases">
        <title>Draft genome sequences of two Aspergillus turcosus clinical strains isolated from bronchoalveolar lavage fluid: one azole-susceptible and the other azole-resistant.</title>
        <authorList>
            <person name="Parent-Michaud M."/>
            <person name="Dufresne P.J."/>
            <person name="Fournier E."/>
            <person name="Martineau C."/>
            <person name="Moreira S."/>
            <person name="Perkins V."/>
            <person name="De Repentigny L."/>
            <person name="Dufresne S.F."/>
        </authorList>
    </citation>
    <scope>NUCLEOTIDE SEQUENCE [LARGE SCALE GENOMIC DNA]</scope>
    <source>
        <strain evidence="2">HMR AF 1038</strain>
    </source>
</reference>
<accession>A0A3R7G520</accession>
<keyword evidence="3" id="KW-1185">Reference proteome</keyword>
<comment type="caution">
    <text evidence="2">The sequence shown here is derived from an EMBL/GenBank/DDBJ whole genome shotgun (WGS) entry which is preliminary data.</text>
</comment>
<evidence type="ECO:0000313" key="3">
    <source>
        <dbReference type="Proteomes" id="UP000215289"/>
    </source>
</evidence>
<feature type="transmembrane region" description="Helical" evidence="1">
    <location>
        <begin position="105"/>
        <end position="123"/>
    </location>
</feature>
<proteinExistence type="predicted"/>
<keyword evidence="1" id="KW-1133">Transmembrane helix</keyword>
<dbReference type="OrthoDB" id="1523883at2759"/>
<dbReference type="AlphaFoldDB" id="A0A3R7G520"/>
<keyword evidence="1" id="KW-0472">Membrane</keyword>
<organism evidence="2 3">
    <name type="scientific">Aspergillus turcosus</name>
    <dbReference type="NCBI Taxonomy" id="1245748"/>
    <lineage>
        <taxon>Eukaryota</taxon>
        <taxon>Fungi</taxon>
        <taxon>Dikarya</taxon>
        <taxon>Ascomycota</taxon>
        <taxon>Pezizomycotina</taxon>
        <taxon>Eurotiomycetes</taxon>
        <taxon>Eurotiomycetidae</taxon>
        <taxon>Eurotiales</taxon>
        <taxon>Aspergillaceae</taxon>
        <taxon>Aspergillus</taxon>
        <taxon>Aspergillus subgen. Fumigati</taxon>
    </lineage>
</organism>
<gene>
    <name evidence="2" type="ORF">CFD26_103589</name>
</gene>
<keyword evidence="1" id="KW-0812">Transmembrane</keyword>
<sequence length="181" mass="20288">MADYASSPIDLTHLFTALLRLSPLMVSSASLMCAWDQQNAFRSFLAPQLLSKPGDMCAHVVLDWFAEFAKPTKWVMILSYPFCLIIALINALGAPGAGLHPQTKAFYVAGGVLSILHFYYLPWEMMWIARISSKEHIGQKNYDGLRGWLGNNYARMCWVNLPAWIMFVCATATLFGTENCI</sequence>
<dbReference type="Proteomes" id="UP000215289">
    <property type="component" value="Unassembled WGS sequence"/>
</dbReference>
<dbReference type="STRING" id="1245748.A0A3R7G520"/>